<protein>
    <submittedName>
        <fullName evidence="1">Uncharacterized protein</fullName>
    </submittedName>
</protein>
<comment type="caution">
    <text evidence="1">The sequence shown here is derived from an EMBL/GenBank/DDBJ whole genome shotgun (WGS) entry which is preliminary data.</text>
</comment>
<reference evidence="1" key="1">
    <citation type="journal article" date="2014" name="Front. Microbiol.">
        <title>High frequency of phylogenetically diverse reductive dehalogenase-homologous genes in deep subseafloor sedimentary metagenomes.</title>
        <authorList>
            <person name="Kawai M."/>
            <person name="Futagami T."/>
            <person name="Toyoda A."/>
            <person name="Takaki Y."/>
            <person name="Nishi S."/>
            <person name="Hori S."/>
            <person name="Arai W."/>
            <person name="Tsubouchi T."/>
            <person name="Morono Y."/>
            <person name="Uchiyama I."/>
            <person name="Ito T."/>
            <person name="Fujiyama A."/>
            <person name="Inagaki F."/>
            <person name="Takami H."/>
        </authorList>
    </citation>
    <scope>NUCLEOTIDE SEQUENCE</scope>
    <source>
        <strain evidence="1">Expedition CK06-06</strain>
    </source>
</reference>
<organism evidence="1">
    <name type="scientific">marine sediment metagenome</name>
    <dbReference type="NCBI Taxonomy" id="412755"/>
    <lineage>
        <taxon>unclassified sequences</taxon>
        <taxon>metagenomes</taxon>
        <taxon>ecological metagenomes</taxon>
    </lineage>
</organism>
<sequence>MKSDKEILDAYLRPELVKLLAQCSESQQRKFKRIFGEVKTMPAEKIPSAVALCERTVKNIEPHFLRKHNL</sequence>
<accession>X0X155</accession>
<dbReference type="AlphaFoldDB" id="X0X155"/>
<dbReference type="EMBL" id="BARS01042581">
    <property type="protein sequence ID" value="GAG30383.1"/>
    <property type="molecule type" value="Genomic_DNA"/>
</dbReference>
<name>X0X155_9ZZZZ</name>
<gene>
    <name evidence="1" type="ORF">S01H1_64590</name>
</gene>
<proteinExistence type="predicted"/>
<evidence type="ECO:0000313" key="1">
    <source>
        <dbReference type="EMBL" id="GAG30383.1"/>
    </source>
</evidence>